<dbReference type="Gene3D" id="3.40.50.300">
    <property type="entry name" value="P-loop containing nucleotide triphosphate hydrolases"/>
    <property type="match status" value="1"/>
</dbReference>
<dbReference type="OrthoDB" id="9781481at2"/>
<keyword evidence="3" id="KW-1185">Reference proteome</keyword>
<feature type="coiled-coil region" evidence="1">
    <location>
        <begin position="357"/>
        <end position="462"/>
    </location>
</feature>
<evidence type="ECO:0000313" key="2">
    <source>
        <dbReference type="EMBL" id="RNL19634.1"/>
    </source>
</evidence>
<protein>
    <recommendedName>
        <fullName evidence="4">AAA+ ATPase domain-containing protein</fullName>
    </recommendedName>
</protein>
<sequence length="871" mass="96790">MGVHLVDGGISDFEECVRKGLLAYVKYPENGEASLCFAYPQFLIDGDGLTLIEKEAFPDDGCLPMSTSGYNSGQIRDLYGDMVVAIVNSNSLGVNNKYPIEKSQFFGALNPNKPRGASPVEFTPLSKHPLSGALIQVLEIQENVDFSKPLEVPVHIYPDQAAPRTKLSLIAQVSKGKKRYFGPFECNCKNGEEVFLSATGSFDACIAGFDEASFAMSIDLVNDREDIVAQFVDADEVRRKFDDADDVIDWISDEALVEAIGRVSRSGADSFTKAQMQSLKSQILTCADESAKIPLTPSRRLRMKRLLGMTSEWSSLPDEIKDNAIKNADPNQLARYVLSDDHFRSFYEKVMENDGVREKVRQEKDAYRSQIAADEDKARLVEAELRRVKAELSSYEGALEEKKKQVEGELADQLEQIHQERAALLSEKESLADEVAKLNVEKSELEKTNLELEENNILVRRQIRRTVGDMSDELSVSSKILENEMIRQIVSSINSDDASRAKEESEQGLVGPGLAVVEGAFGSPMGVLEEIERRIGEYSGRDISRNEIVNLMVCLMQGYIVTLAGLPGTGKTSLVNIIAAALGLKNSSAYRFAEVPVEKGWTSYKDFIGYYNPFTKSLEKANKVAFDAFGALDSESRLGLGPSKVSPYLLLLDEANLSSVEHYWSPFLGACDSFKDGPYELGLGGETVFSVPEYMRFVATVNFDHTTEELSPRFLDRSWIVMCNPVALDIDEVGRAVEFPDMPAFSYADLIEAFGVREKTTVDGELRGKLEKVVDVFAKNGRPISPRSQKMMFDYIRTASEFMNCSSSEEQYSPVDYAVLQKALPLISGADGRIRELLDELRGIPGLPMTEKRIDRMIEVGDDNGFYQYFA</sequence>
<reference evidence="3" key="1">
    <citation type="submission" date="2018-05" db="EMBL/GenBank/DDBJ databases">
        <title>Genome Sequencing of selected type strains of the family Eggerthellaceae.</title>
        <authorList>
            <person name="Danylec N."/>
            <person name="Stoll D.A."/>
            <person name="Doetsch A."/>
            <person name="Huch M."/>
        </authorList>
    </citation>
    <scope>NUCLEOTIDE SEQUENCE [LARGE SCALE GENOMIC DNA]</scope>
    <source>
        <strain evidence="3">DSM 17537</strain>
    </source>
</reference>
<evidence type="ECO:0000256" key="1">
    <source>
        <dbReference type="SAM" id="Coils"/>
    </source>
</evidence>
<dbReference type="SUPFAM" id="SSF52540">
    <property type="entry name" value="P-loop containing nucleoside triphosphate hydrolases"/>
    <property type="match status" value="1"/>
</dbReference>
<name>A0A3N0AF02_9ACTN</name>
<evidence type="ECO:0008006" key="4">
    <source>
        <dbReference type="Google" id="ProtNLM"/>
    </source>
</evidence>
<dbReference type="InterPro" id="IPR027417">
    <property type="entry name" value="P-loop_NTPase"/>
</dbReference>
<keyword evidence="1" id="KW-0175">Coiled coil</keyword>
<comment type="caution">
    <text evidence="2">The sequence shown here is derived from an EMBL/GenBank/DDBJ whole genome shotgun (WGS) entry which is preliminary data.</text>
</comment>
<evidence type="ECO:0000313" key="3">
    <source>
        <dbReference type="Proteomes" id="UP000267368"/>
    </source>
</evidence>
<dbReference type="Proteomes" id="UP000267368">
    <property type="component" value="Unassembled WGS sequence"/>
</dbReference>
<dbReference type="RefSeq" id="WP_123198357.1">
    <property type="nucleotide sequence ID" value="NZ_QICB01000004.1"/>
</dbReference>
<proteinExistence type="predicted"/>
<gene>
    <name evidence="2" type="ORF">DMP07_06595</name>
</gene>
<organism evidence="2 3">
    <name type="scientific">Slackia faecicanis</name>
    <dbReference type="NCBI Taxonomy" id="255723"/>
    <lineage>
        <taxon>Bacteria</taxon>
        <taxon>Bacillati</taxon>
        <taxon>Actinomycetota</taxon>
        <taxon>Coriobacteriia</taxon>
        <taxon>Eggerthellales</taxon>
        <taxon>Eggerthellaceae</taxon>
        <taxon>Slackia</taxon>
    </lineage>
</organism>
<dbReference type="EMBL" id="QICB01000004">
    <property type="protein sequence ID" value="RNL19634.1"/>
    <property type="molecule type" value="Genomic_DNA"/>
</dbReference>
<accession>A0A3N0AF02</accession>
<dbReference type="AlphaFoldDB" id="A0A3N0AF02"/>